<dbReference type="SMART" id="SM00229">
    <property type="entry name" value="RasGEFN"/>
    <property type="match status" value="1"/>
</dbReference>
<comment type="caution">
    <text evidence="6">The sequence shown here is derived from an EMBL/GenBank/DDBJ whole genome shotgun (WGS) entry which is preliminary data.</text>
</comment>
<proteinExistence type="predicted"/>
<feature type="region of interest" description="Disordered" evidence="3">
    <location>
        <begin position="237"/>
        <end position="261"/>
    </location>
</feature>
<feature type="compositionally biased region" description="Low complexity" evidence="3">
    <location>
        <begin position="1"/>
        <end position="26"/>
    </location>
</feature>
<evidence type="ECO:0000259" key="5">
    <source>
        <dbReference type="PROSITE" id="PS50212"/>
    </source>
</evidence>
<evidence type="ECO:0000256" key="3">
    <source>
        <dbReference type="SAM" id="MobiDB-lite"/>
    </source>
</evidence>
<feature type="compositionally biased region" description="Basic residues" evidence="3">
    <location>
        <begin position="1056"/>
        <end position="1068"/>
    </location>
</feature>
<protein>
    <submittedName>
        <fullName evidence="6">RasGEFN</fullName>
    </submittedName>
</protein>
<feature type="compositionally biased region" description="Basic and acidic residues" evidence="3">
    <location>
        <begin position="99"/>
        <end position="112"/>
    </location>
</feature>
<dbReference type="Proteomes" id="UP000749293">
    <property type="component" value="Unassembled WGS sequence"/>
</dbReference>
<dbReference type="PROSITE" id="PS50212">
    <property type="entry name" value="RASGEF_NTER"/>
    <property type="match status" value="1"/>
</dbReference>
<dbReference type="Pfam" id="PF00618">
    <property type="entry name" value="RasGEF_N"/>
    <property type="match status" value="1"/>
</dbReference>
<feature type="region of interest" description="Disordered" evidence="3">
    <location>
        <begin position="1261"/>
        <end position="1555"/>
    </location>
</feature>
<dbReference type="PANTHER" id="PTHR23113">
    <property type="entry name" value="GUANINE NUCLEOTIDE EXCHANGE FACTOR"/>
    <property type="match status" value="1"/>
</dbReference>
<feature type="compositionally biased region" description="Basic and acidic residues" evidence="3">
    <location>
        <begin position="1297"/>
        <end position="1313"/>
    </location>
</feature>
<dbReference type="GO" id="GO:0005886">
    <property type="term" value="C:plasma membrane"/>
    <property type="evidence" value="ECO:0007669"/>
    <property type="project" value="TreeGrafter"/>
</dbReference>
<dbReference type="PANTHER" id="PTHR23113:SF363">
    <property type="entry name" value="PROTEIN SON OF SEVENLESS"/>
    <property type="match status" value="1"/>
</dbReference>
<sequence length="1826" mass="196327">MEVVGASASSAPPAAAGPAITTTTASQRKPSSSKRSARDDRIAKSSTRVSSPRASPRSAAPRHPPHATRAPSRSARGPARPLVPVTERRSQGGGSARKPSRDADVATDRWDMVPDGSSAGREGRHFTVAKVGNNGRLYLRPTVRPAQQRYPQPNFTFPATPPATASLENAKANLDAGSELWSPTTQDPPQIVAPAETLDSVARQPTLIHRRALSDSTVPDTSSVFDSAPGGFKVVISKPGNATARRPRSAEDPPTNALPHLDISIPSWRIGVPRFTEAGTPLLQASSYASSYARSDDVQSVAGSAFDRPQRRISSTPPLPSLSPGKPSTPHAPQSRLSRPQPHRSIRLPTLRSPLLSPPSPRFPHPLRATFMSATVAIHPDMYDALTFPPACDDRSVVRYGSGGAVTAATPARLVAEITSPSFLDYELISDFFLTFRAFLDPQDLLRMLIARLRWAVSRNDEIGMIVHVRGFVAMRHWVLNYFVDDFVVDYGLRLEFCKLLNGLVDDLAHLDQAHKVQLKALNEMKKCWRRACAQYWDGAEFDEDVKPEEPITPGGAAGDRDSRSVPPFWGQDDAQPPAAAVQPPMGNLAPVPESTAADFVTEQPHAGRVRRSAGNQRPSTPDDAPARTEAIDQDFGPFSPSSLASLDIVSCSFPGKHLRFFHPQCGRAMGAHPASTSSVHRAGPVASTPKALAGKRVRAKHPHGRSSSLPENPLEEEAAECEAPKADSYVGALPPGASLVRGDVLPPGQAYVQMAPGHDNRQTTFFYPDGVGMRRPNWHSDPAPGAGMKRFIGSVRRVLGTRGQHATSPQGRYVGGTAVGRCGGAVARLPGTAVVPQGHSALDGPRPRLRIDILAAQVTEDFKTAVREDAQEAAGNRTASDGDEDEDAGVPTDAQTGAQASEPQAASDALQGILNVPRVRPSSDGGLTGGSKSIVIVDDTVPVDSYPLSHGGFMTANPSVEAFADALMRNGAEITPPMTPPADGRIAAARRSSYLLNEHVAADAPLGALPPFVPDWNTIGRSSIATSAADGPDIAESNPQRDAHRPPPVSGALAKMHRRNRSSRSRRSLSLTVRRPIGSSSSGGMAPPSITHSFAGTSYTHYSMTDSDVGEPAPVPEPLRMLRRRPGGDLRAATNVDDLNQQGPRRSRSLGSLTAFSDSMCGFSRITSHVRRASTENTGSVLTAEDYHHSSGESFSVGRLADKPSTRGKNVRTLSLYGTYSSRPVMRPSFEAEAERLAQIPDDEDDGGVESALLKLEGKYEGPSSKLPVGFQDEAPELLPESSDEGDEDSEMTSVDSKDCLPRMETEDGHQDDVDDDDDDDDDDWTTMGGTRSSQAGGVLLEPPGASVNRQQSFLTDRSGESYTSTPPPLGGGLSDDGRGVEATSADWNHRSILQDEEEAGTPEGEREPVESQHTSLDSIQKTEPLDMIIKPGGTAPRNAEEQSFLDSDLSSELSDDGEDGAELPVMAETSPRTLTGGVDADLARSLPSPPNSHSRKLSPHVTAWGTGGAVPRRTDVSSKPLPPTPEPTPGASASFGSPLLGGGDIGSAPRTSMPEDAELDVASQYAIHMPFILAFDSETLAQQFTLIEKDALNEIDWKELVDMDWRNATNKHSRSWVDFLRNSEAQQGVEVVIARFNLVVKWAVSEIVLTQSIEERARCIIKLIHMASFCRHYRNFATLAQLTIALSSNEISRLAKTWDLVPAGDMKILRDLETLVTPMRNFFNLRAEMESGPEVACIPFVGIYTHDLLYNAQRPSEIASSPNTPPLINFERCRMGAAVIKTLLRLLEASSRYTFQPIEGVTERCLWIGALSDAEIRRHSGNLE</sequence>
<feature type="compositionally biased region" description="Polar residues" evidence="3">
    <location>
        <begin position="1138"/>
        <end position="1151"/>
    </location>
</feature>
<keyword evidence="7" id="KW-1185">Reference proteome</keyword>
<dbReference type="Gene3D" id="1.10.840.10">
    <property type="entry name" value="Ras guanine-nucleotide exchange factors catalytic domain"/>
    <property type="match status" value="1"/>
</dbReference>
<evidence type="ECO:0000259" key="4">
    <source>
        <dbReference type="PROSITE" id="PS50009"/>
    </source>
</evidence>
<feature type="region of interest" description="Disordered" evidence="3">
    <location>
        <begin position="301"/>
        <end position="362"/>
    </location>
</feature>
<feature type="compositionally biased region" description="Polar residues" evidence="3">
    <location>
        <begin position="1413"/>
        <end position="1423"/>
    </location>
</feature>
<feature type="region of interest" description="Disordered" evidence="3">
    <location>
        <begin position="1"/>
        <end position="122"/>
    </location>
</feature>
<feature type="region of interest" description="Disordered" evidence="3">
    <location>
        <begin position="1024"/>
        <end position="1093"/>
    </location>
</feature>
<feature type="domain" description="N-terminal Ras-GEF" evidence="5">
    <location>
        <begin position="402"/>
        <end position="526"/>
    </location>
</feature>
<feature type="compositionally biased region" description="Low complexity" evidence="3">
    <location>
        <begin position="1443"/>
        <end position="1454"/>
    </location>
</feature>
<dbReference type="GO" id="GO:0007265">
    <property type="term" value="P:Ras protein signal transduction"/>
    <property type="evidence" value="ECO:0007669"/>
    <property type="project" value="TreeGrafter"/>
</dbReference>
<feature type="compositionally biased region" description="Basic residues" evidence="3">
    <location>
        <begin position="694"/>
        <end position="705"/>
    </location>
</feature>
<dbReference type="Gene3D" id="1.20.870.10">
    <property type="entry name" value="Son of sevenless (SoS) protein Chain: S domain 1"/>
    <property type="match status" value="1"/>
</dbReference>
<dbReference type="EMBL" id="JAANYQ010000001">
    <property type="protein sequence ID" value="KAF4126377.1"/>
    <property type="molecule type" value="Genomic_DNA"/>
</dbReference>
<dbReference type="InterPro" id="IPR023578">
    <property type="entry name" value="Ras_GEF_dom_sf"/>
</dbReference>
<dbReference type="SMART" id="SM00147">
    <property type="entry name" value="RasGEF"/>
    <property type="match status" value="1"/>
</dbReference>
<keyword evidence="1 2" id="KW-0344">Guanine-nucleotide releasing factor</keyword>
<dbReference type="PROSITE" id="PS50009">
    <property type="entry name" value="RASGEF_CAT"/>
    <property type="match status" value="1"/>
</dbReference>
<feature type="compositionally biased region" description="Low complexity" evidence="3">
    <location>
        <begin position="45"/>
        <end position="80"/>
    </location>
</feature>
<feature type="domain" description="Ras-GEF" evidence="4">
    <location>
        <begin position="1578"/>
        <end position="1822"/>
    </location>
</feature>
<feature type="compositionally biased region" description="Acidic residues" evidence="3">
    <location>
        <begin position="1314"/>
        <end position="1326"/>
    </location>
</feature>
<dbReference type="SUPFAM" id="SSF48366">
    <property type="entry name" value="Ras GEF"/>
    <property type="match status" value="1"/>
</dbReference>
<feature type="region of interest" description="Disordered" evidence="3">
    <location>
        <begin position="870"/>
        <end position="907"/>
    </location>
</feature>
<accession>A0A9P5D4R5</accession>
<feature type="compositionally biased region" description="Low complexity" evidence="3">
    <location>
        <begin position="572"/>
        <end position="585"/>
    </location>
</feature>
<gene>
    <name evidence="6" type="ORF">GMORB2_0113</name>
</gene>
<dbReference type="InterPro" id="IPR001895">
    <property type="entry name" value="RASGEF_cat_dom"/>
</dbReference>
<feature type="compositionally biased region" description="Low complexity" evidence="3">
    <location>
        <begin position="1069"/>
        <end position="1085"/>
    </location>
</feature>
<dbReference type="InterPro" id="IPR036964">
    <property type="entry name" value="RASGEF_cat_dom_sf"/>
</dbReference>
<name>A0A9P5D4R5_9HYPO</name>
<evidence type="ECO:0000256" key="2">
    <source>
        <dbReference type="PROSITE-ProRule" id="PRU00168"/>
    </source>
</evidence>
<evidence type="ECO:0000313" key="6">
    <source>
        <dbReference type="EMBL" id="KAF4126377.1"/>
    </source>
</evidence>
<organism evidence="6 7">
    <name type="scientific">Geosmithia morbida</name>
    <dbReference type="NCBI Taxonomy" id="1094350"/>
    <lineage>
        <taxon>Eukaryota</taxon>
        <taxon>Fungi</taxon>
        <taxon>Dikarya</taxon>
        <taxon>Ascomycota</taxon>
        <taxon>Pezizomycotina</taxon>
        <taxon>Sordariomycetes</taxon>
        <taxon>Hypocreomycetidae</taxon>
        <taxon>Hypocreales</taxon>
        <taxon>Bionectriaceae</taxon>
        <taxon>Geosmithia</taxon>
    </lineage>
</organism>
<dbReference type="OrthoDB" id="10254377at2759"/>
<feature type="compositionally biased region" description="Acidic residues" evidence="3">
    <location>
        <begin position="1283"/>
        <end position="1292"/>
    </location>
</feature>
<dbReference type="GO" id="GO:0005085">
    <property type="term" value="F:guanyl-nucleotide exchange factor activity"/>
    <property type="evidence" value="ECO:0007669"/>
    <property type="project" value="UniProtKB-KW"/>
</dbReference>
<dbReference type="Pfam" id="PF00617">
    <property type="entry name" value="RasGEF"/>
    <property type="match status" value="1"/>
</dbReference>
<evidence type="ECO:0000313" key="7">
    <source>
        <dbReference type="Proteomes" id="UP000749293"/>
    </source>
</evidence>
<feature type="region of interest" description="Disordered" evidence="3">
    <location>
        <begin position="545"/>
        <end position="631"/>
    </location>
</feature>
<feature type="compositionally biased region" description="Polar residues" evidence="3">
    <location>
        <begin position="894"/>
        <end position="905"/>
    </location>
</feature>
<feature type="region of interest" description="Disordered" evidence="3">
    <location>
        <begin position="673"/>
        <end position="718"/>
    </location>
</feature>
<dbReference type="GeneID" id="55966343"/>
<reference evidence="6" key="1">
    <citation type="submission" date="2020-03" db="EMBL/GenBank/DDBJ databases">
        <title>Site-based positive gene gene selection in Geosmithia morbida across the United States reveals a broad range of putative effectors and factors for local host and environmental adapation.</title>
        <authorList>
            <person name="Onufrak A."/>
            <person name="Murdoch R.W."/>
            <person name="Gazis R."/>
            <person name="Huff M."/>
            <person name="Staton M."/>
            <person name="Klingeman W."/>
            <person name="Hadziabdic D."/>
        </authorList>
    </citation>
    <scope>NUCLEOTIDE SEQUENCE</scope>
    <source>
        <strain evidence="6">1262</strain>
    </source>
</reference>
<dbReference type="RefSeq" id="XP_035325029.1">
    <property type="nucleotide sequence ID" value="XM_035462099.1"/>
</dbReference>
<evidence type="ECO:0000256" key="1">
    <source>
        <dbReference type="ARBA" id="ARBA00022658"/>
    </source>
</evidence>
<dbReference type="InterPro" id="IPR000651">
    <property type="entry name" value="Ras-like_Gua-exchang_fac_N"/>
</dbReference>
<feature type="region of interest" description="Disordered" evidence="3">
    <location>
        <begin position="1126"/>
        <end position="1151"/>
    </location>
</feature>
<dbReference type="CDD" id="cd06224">
    <property type="entry name" value="REM"/>
    <property type="match status" value="1"/>
</dbReference>
<dbReference type="InterPro" id="IPR008937">
    <property type="entry name" value="Ras-like_GEF"/>
</dbReference>